<organism evidence="6 7">
    <name type="scientific">Candidatus Aquicultor primus</name>
    <dbReference type="NCBI Taxonomy" id="1797195"/>
    <lineage>
        <taxon>Bacteria</taxon>
        <taxon>Bacillati</taxon>
        <taxon>Actinomycetota</taxon>
        <taxon>Candidatus Aquicultoria</taxon>
        <taxon>Candidatus Aquicultorales</taxon>
        <taxon>Candidatus Aquicultoraceae</taxon>
        <taxon>Candidatus Aquicultor</taxon>
    </lineage>
</organism>
<sequence length="269" mass="30681">MGDKAPITIAHISDLHIGSQYFIPNLLSRTIEELNELKPDAVICTGDFTDAGFRQEYTTAQTFLSTIECERRLFIPGNHDSRNVGYVHFEELFGERDRVLTFDRMMIVGTDSSEPDLDNGRIGRERYAWLKDAFEDDNYFKVLALHHHLLPIPGTGRERSMVYDAGDLLEVLIDCGIDLVLCGHKHVPYVWRLESLVVVNAGTASSLRLRGKTKPCYNIIELDENDNLKIYRKYPYGGRELIAEFSCDDRSYCKWERIEVDVVSGGGRP</sequence>
<dbReference type="Proteomes" id="UP000178086">
    <property type="component" value="Unassembled WGS sequence"/>
</dbReference>
<dbReference type="PANTHER" id="PTHR42988">
    <property type="entry name" value="PHOSPHOHYDROLASE"/>
    <property type="match status" value="1"/>
</dbReference>
<dbReference type="InterPro" id="IPR029052">
    <property type="entry name" value="Metallo-depent_PP-like"/>
</dbReference>
<name>A0A1F2UG12_9ACTN</name>
<evidence type="ECO:0000313" key="6">
    <source>
        <dbReference type="EMBL" id="OFW31970.1"/>
    </source>
</evidence>
<feature type="domain" description="Calcineurin-like phosphoesterase" evidence="5">
    <location>
        <begin position="8"/>
        <end position="188"/>
    </location>
</feature>
<keyword evidence="3" id="KW-0408">Iron</keyword>
<keyword evidence="1" id="KW-0479">Metal-binding</keyword>
<evidence type="ECO:0000313" key="7">
    <source>
        <dbReference type="Proteomes" id="UP000178086"/>
    </source>
</evidence>
<evidence type="ECO:0000256" key="2">
    <source>
        <dbReference type="ARBA" id="ARBA00022801"/>
    </source>
</evidence>
<protein>
    <submittedName>
        <fullName evidence="6">3',5'-cyclic-nucleotide phosphodiesterase</fullName>
    </submittedName>
</protein>
<evidence type="ECO:0000256" key="4">
    <source>
        <dbReference type="ARBA" id="ARBA00025742"/>
    </source>
</evidence>
<proteinExistence type="inferred from homology"/>
<gene>
    <name evidence="6" type="ORF">A2074_06040</name>
</gene>
<accession>A0A1F2UG12</accession>
<dbReference type="CDD" id="cd07400">
    <property type="entry name" value="MPP_1"/>
    <property type="match status" value="1"/>
</dbReference>
<dbReference type="AlphaFoldDB" id="A0A1F2UG12"/>
<reference evidence="6 7" key="1">
    <citation type="journal article" date="2016" name="Nat. Commun.">
        <title>Thousands of microbial genomes shed light on interconnected biogeochemical processes in an aquifer system.</title>
        <authorList>
            <person name="Anantharaman K."/>
            <person name="Brown C.T."/>
            <person name="Hug L.A."/>
            <person name="Sharon I."/>
            <person name="Castelle C.J."/>
            <person name="Probst A.J."/>
            <person name="Thomas B.C."/>
            <person name="Singh A."/>
            <person name="Wilkins M.J."/>
            <person name="Karaoz U."/>
            <person name="Brodie E.L."/>
            <person name="Williams K.H."/>
            <person name="Hubbard S.S."/>
            <person name="Banfield J.F."/>
        </authorList>
    </citation>
    <scope>NUCLEOTIDE SEQUENCE [LARGE SCALE GENOMIC DNA]</scope>
</reference>
<dbReference type="GO" id="GO:0046872">
    <property type="term" value="F:metal ion binding"/>
    <property type="evidence" value="ECO:0007669"/>
    <property type="project" value="UniProtKB-KW"/>
</dbReference>
<dbReference type="Pfam" id="PF00149">
    <property type="entry name" value="Metallophos"/>
    <property type="match status" value="1"/>
</dbReference>
<dbReference type="SUPFAM" id="SSF56300">
    <property type="entry name" value="Metallo-dependent phosphatases"/>
    <property type="match status" value="1"/>
</dbReference>
<keyword evidence="2" id="KW-0378">Hydrolase</keyword>
<dbReference type="GO" id="GO:0016787">
    <property type="term" value="F:hydrolase activity"/>
    <property type="evidence" value="ECO:0007669"/>
    <property type="project" value="UniProtKB-KW"/>
</dbReference>
<dbReference type="Gene3D" id="3.60.21.10">
    <property type="match status" value="1"/>
</dbReference>
<dbReference type="InterPro" id="IPR050884">
    <property type="entry name" value="CNP_phosphodiesterase-III"/>
</dbReference>
<evidence type="ECO:0000256" key="3">
    <source>
        <dbReference type="ARBA" id="ARBA00023004"/>
    </source>
</evidence>
<dbReference type="EMBL" id="MELI01000107">
    <property type="protein sequence ID" value="OFW31970.1"/>
    <property type="molecule type" value="Genomic_DNA"/>
</dbReference>
<dbReference type="PANTHER" id="PTHR42988:SF2">
    <property type="entry name" value="CYCLIC NUCLEOTIDE PHOSPHODIESTERASE CBUA0032-RELATED"/>
    <property type="match status" value="1"/>
</dbReference>
<evidence type="ECO:0000256" key="1">
    <source>
        <dbReference type="ARBA" id="ARBA00022723"/>
    </source>
</evidence>
<comment type="caution">
    <text evidence="6">The sequence shown here is derived from an EMBL/GenBank/DDBJ whole genome shotgun (WGS) entry which is preliminary data.</text>
</comment>
<dbReference type="InterPro" id="IPR004843">
    <property type="entry name" value="Calcineurin-like_PHP"/>
</dbReference>
<comment type="similarity">
    <text evidence="4">Belongs to the cyclic nucleotide phosphodiesterase class-III family.</text>
</comment>
<evidence type="ECO:0000259" key="5">
    <source>
        <dbReference type="Pfam" id="PF00149"/>
    </source>
</evidence>